<dbReference type="EMBL" id="QNBD01000188">
    <property type="protein sequence ID" value="RKX69489.1"/>
    <property type="molecule type" value="Genomic_DNA"/>
</dbReference>
<evidence type="ECO:0000256" key="12">
    <source>
        <dbReference type="ARBA" id="ARBA00047880"/>
    </source>
</evidence>
<evidence type="ECO:0000313" key="16">
    <source>
        <dbReference type="EMBL" id="RKX69489.1"/>
    </source>
</evidence>
<keyword evidence="10 14" id="KW-0067">ATP-binding</keyword>
<dbReference type="NCBIfam" id="TIGR00083">
    <property type="entry name" value="ribF"/>
    <property type="match status" value="1"/>
</dbReference>
<dbReference type="SUPFAM" id="SSF52374">
    <property type="entry name" value="Nucleotidylyl transferase"/>
    <property type="match status" value="1"/>
</dbReference>
<accession>A0A660SF94</accession>
<evidence type="ECO:0000256" key="5">
    <source>
        <dbReference type="ARBA" id="ARBA00022679"/>
    </source>
</evidence>
<dbReference type="AlphaFoldDB" id="A0A660SF94"/>
<dbReference type="NCBIfam" id="NF004162">
    <property type="entry name" value="PRK05627.1-5"/>
    <property type="match status" value="1"/>
</dbReference>
<evidence type="ECO:0000256" key="7">
    <source>
        <dbReference type="ARBA" id="ARBA00022741"/>
    </source>
</evidence>
<evidence type="ECO:0000259" key="15">
    <source>
        <dbReference type="SMART" id="SM00904"/>
    </source>
</evidence>
<keyword evidence="6 14" id="KW-0548">Nucleotidyltransferase</keyword>
<evidence type="ECO:0000313" key="17">
    <source>
        <dbReference type="Proteomes" id="UP000271125"/>
    </source>
</evidence>
<dbReference type="SMART" id="SM00904">
    <property type="entry name" value="Flavokinase"/>
    <property type="match status" value="1"/>
</dbReference>
<feature type="domain" description="Riboflavin kinase" evidence="15">
    <location>
        <begin position="183"/>
        <end position="308"/>
    </location>
</feature>
<dbReference type="InterPro" id="IPR015865">
    <property type="entry name" value="Riboflavin_kinase_bac/euk"/>
</dbReference>
<evidence type="ECO:0000256" key="1">
    <source>
        <dbReference type="ARBA" id="ARBA00004726"/>
    </source>
</evidence>
<proteinExistence type="inferred from homology"/>
<evidence type="ECO:0000256" key="6">
    <source>
        <dbReference type="ARBA" id="ARBA00022695"/>
    </source>
</evidence>
<dbReference type="InterPro" id="IPR014729">
    <property type="entry name" value="Rossmann-like_a/b/a_fold"/>
</dbReference>
<evidence type="ECO:0000256" key="10">
    <source>
        <dbReference type="ARBA" id="ARBA00022840"/>
    </source>
</evidence>
<dbReference type="InterPro" id="IPR015864">
    <property type="entry name" value="FAD_synthase"/>
</dbReference>
<keyword evidence="7 14" id="KW-0547">Nucleotide-binding</keyword>
<dbReference type="InterPro" id="IPR002606">
    <property type="entry name" value="Riboflavin_kinase_bac"/>
</dbReference>
<dbReference type="UniPathway" id="UPA00277">
    <property type="reaction ID" value="UER00407"/>
</dbReference>
<comment type="catalytic activity">
    <reaction evidence="13 14">
        <text>FMN + ATP + H(+) = FAD + diphosphate</text>
        <dbReference type="Rhea" id="RHEA:17237"/>
        <dbReference type="ChEBI" id="CHEBI:15378"/>
        <dbReference type="ChEBI" id="CHEBI:30616"/>
        <dbReference type="ChEBI" id="CHEBI:33019"/>
        <dbReference type="ChEBI" id="CHEBI:57692"/>
        <dbReference type="ChEBI" id="CHEBI:58210"/>
        <dbReference type="EC" id="2.7.7.2"/>
    </reaction>
</comment>
<reference evidence="16 17" key="1">
    <citation type="submission" date="2018-06" db="EMBL/GenBank/DDBJ databases">
        <title>Extensive metabolic versatility and redundancy in microbially diverse, dynamic hydrothermal sediments.</title>
        <authorList>
            <person name="Dombrowski N."/>
            <person name="Teske A."/>
            <person name="Baker B.J."/>
        </authorList>
    </citation>
    <scope>NUCLEOTIDE SEQUENCE [LARGE SCALE GENOMIC DNA]</scope>
    <source>
        <strain evidence="16">B10_G13</strain>
    </source>
</reference>
<evidence type="ECO:0000256" key="4">
    <source>
        <dbReference type="ARBA" id="ARBA00022643"/>
    </source>
</evidence>
<comment type="pathway">
    <text evidence="1 14">Cofactor biosynthesis; FAD biosynthesis; FAD from FMN: step 1/1.</text>
</comment>
<dbReference type="EC" id="2.7.1.26" evidence="14"/>
<dbReference type="InterPro" id="IPR023468">
    <property type="entry name" value="Riboflavin_kinase"/>
</dbReference>
<evidence type="ECO:0000256" key="11">
    <source>
        <dbReference type="ARBA" id="ARBA00023268"/>
    </source>
</evidence>
<gene>
    <name evidence="16" type="ORF">DRP43_04325</name>
</gene>
<dbReference type="PIRSF" id="PIRSF004491">
    <property type="entry name" value="FAD_Synth"/>
    <property type="match status" value="1"/>
</dbReference>
<comment type="catalytic activity">
    <reaction evidence="12 14">
        <text>riboflavin + ATP = FMN + ADP + H(+)</text>
        <dbReference type="Rhea" id="RHEA:14357"/>
        <dbReference type="ChEBI" id="CHEBI:15378"/>
        <dbReference type="ChEBI" id="CHEBI:30616"/>
        <dbReference type="ChEBI" id="CHEBI:57986"/>
        <dbReference type="ChEBI" id="CHEBI:58210"/>
        <dbReference type="ChEBI" id="CHEBI:456216"/>
        <dbReference type="EC" id="2.7.1.26"/>
    </reaction>
</comment>
<dbReference type="UniPathway" id="UPA00276">
    <property type="reaction ID" value="UER00406"/>
</dbReference>
<dbReference type="GO" id="GO:0009231">
    <property type="term" value="P:riboflavin biosynthetic process"/>
    <property type="evidence" value="ECO:0007669"/>
    <property type="project" value="InterPro"/>
</dbReference>
<comment type="pathway">
    <text evidence="2 14">Cofactor biosynthesis; FMN biosynthesis; FMN from riboflavin (ATP route): step 1/1.</text>
</comment>
<keyword evidence="9 14" id="KW-0274">FAD</keyword>
<keyword evidence="5 14" id="KW-0808">Transferase</keyword>
<dbReference type="Proteomes" id="UP000271125">
    <property type="component" value="Unassembled WGS sequence"/>
</dbReference>
<evidence type="ECO:0000256" key="14">
    <source>
        <dbReference type="PIRNR" id="PIRNR004491"/>
    </source>
</evidence>
<evidence type="ECO:0000256" key="9">
    <source>
        <dbReference type="ARBA" id="ARBA00022827"/>
    </source>
</evidence>
<protein>
    <recommendedName>
        <fullName evidence="14">Riboflavin biosynthesis protein</fullName>
    </recommendedName>
    <domain>
        <recommendedName>
            <fullName evidence="14">Riboflavin kinase</fullName>
            <ecNumber evidence="14">2.7.1.26</ecNumber>
        </recommendedName>
        <alternativeName>
            <fullName evidence="14">Flavokinase</fullName>
        </alternativeName>
    </domain>
    <domain>
        <recommendedName>
            <fullName evidence="14">FMN adenylyltransferase</fullName>
            <ecNumber evidence="14">2.7.7.2</ecNumber>
        </recommendedName>
        <alternativeName>
            <fullName evidence="14">FAD pyrophosphorylase</fullName>
        </alternativeName>
        <alternativeName>
            <fullName evidence="14">FAD synthase</fullName>
        </alternativeName>
    </domain>
</protein>
<dbReference type="PANTHER" id="PTHR22749">
    <property type="entry name" value="RIBOFLAVIN KINASE/FMN ADENYLYLTRANSFERASE"/>
    <property type="match status" value="1"/>
</dbReference>
<sequence length="319" mass="37086">MKILRDINNLDLRNTYIAIGSFDGIHRGHQYLISKMIKDAKKNKHPSVVLTYNPIPRYFINNFKDDIMLTTLDEKVSLISQLNPDYLVIINFTNHIWHMKAYDFLRNILVTKLDVQKIFIGENHHFGYNRVGTPEFIKSYKDVFSFDIEIIEPLFNHHSKRAISSSLIRKLLYERVFSDVLDLLAHPYLISGTVIHGKGIGKNIGIPTANISVEKGKLLPSNGVYPSKVKLENKIYDGVLAIGTAPTMKNEKTKNIELHIFNFNDNIYNYKIELYLIKYLRKEMFFDSKEKLINEINKDIKQSKDILKEVTEYGFKQRG</sequence>
<dbReference type="GO" id="GO:0005524">
    <property type="term" value="F:ATP binding"/>
    <property type="evidence" value="ECO:0007669"/>
    <property type="project" value="UniProtKB-UniRule"/>
</dbReference>
<dbReference type="SUPFAM" id="SSF82114">
    <property type="entry name" value="Riboflavin kinase-like"/>
    <property type="match status" value="1"/>
</dbReference>
<evidence type="ECO:0000256" key="3">
    <source>
        <dbReference type="ARBA" id="ARBA00022630"/>
    </source>
</evidence>
<name>A0A660SF94_UNCT6</name>
<dbReference type="Gene3D" id="3.40.50.620">
    <property type="entry name" value="HUPs"/>
    <property type="match status" value="1"/>
</dbReference>
<dbReference type="GO" id="GO:0008531">
    <property type="term" value="F:riboflavin kinase activity"/>
    <property type="evidence" value="ECO:0007669"/>
    <property type="project" value="UniProtKB-UniRule"/>
</dbReference>
<dbReference type="Pfam" id="PF01687">
    <property type="entry name" value="Flavokinase"/>
    <property type="match status" value="1"/>
</dbReference>
<organism evidence="16 17">
    <name type="scientific">candidate division TA06 bacterium</name>
    <dbReference type="NCBI Taxonomy" id="2250710"/>
    <lineage>
        <taxon>Bacteria</taxon>
        <taxon>Bacteria division TA06</taxon>
    </lineage>
</organism>
<evidence type="ECO:0000256" key="8">
    <source>
        <dbReference type="ARBA" id="ARBA00022777"/>
    </source>
</evidence>
<dbReference type="PANTHER" id="PTHR22749:SF6">
    <property type="entry name" value="RIBOFLAVIN KINASE"/>
    <property type="match status" value="1"/>
</dbReference>
<dbReference type="CDD" id="cd02064">
    <property type="entry name" value="FAD_synthetase_N"/>
    <property type="match status" value="1"/>
</dbReference>
<evidence type="ECO:0000256" key="2">
    <source>
        <dbReference type="ARBA" id="ARBA00005201"/>
    </source>
</evidence>
<dbReference type="Pfam" id="PF06574">
    <property type="entry name" value="FAD_syn"/>
    <property type="match status" value="1"/>
</dbReference>
<comment type="similarity">
    <text evidence="14">Belongs to the ribF family.</text>
</comment>
<dbReference type="Gene3D" id="2.40.30.30">
    <property type="entry name" value="Riboflavin kinase-like"/>
    <property type="match status" value="1"/>
</dbReference>
<keyword evidence="8 14" id="KW-0418">Kinase</keyword>
<dbReference type="GO" id="GO:0003919">
    <property type="term" value="F:FMN adenylyltransferase activity"/>
    <property type="evidence" value="ECO:0007669"/>
    <property type="project" value="UniProtKB-UniRule"/>
</dbReference>
<evidence type="ECO:0000256" key="13">
    <source>
        <dbReference type="ARBA" id="ARBA00049494"/>
    </source>
</evidence>
<comment type="caution">
    <text evidence="16">The sequence shown here is derived from an EMBL/GenBank/DDBJ whole genome shotgun (WGS) entry which is preliminary data.</text>
</comment>
<dbReference type="InterPro" id="IPR023465">
    <property type="entry name" value="Riboflavin_kinase_dom_sf"/>
</dbReference>
<dbReference type="GO" id="GO:0009398">
    <property type="term" value="P:FMN biosynthetic process"/>
    <property type="evidence" value="ECO:0007669"/>
    <property type="project" value="UniProtKB-UniRule"/>
</dbReference>
<dbReference type="GO" id="GO:0006747">
    <property type="term" value="P:FAD biosynthetic process"/>
    <property type="evidence" value="ECO:0007669"/>
    <property type="project" value="UniProtKB-UniRule"/>
</dbReference>
<keyword evidence="3 14" id="KW-0285">Flavoprotein</keyword>
<keyword evidence="11" id="KW-0511">Multifunctional enzyme</keyword>
<keyword evidence="4 14" id="KW-0288">FMN</keyword>
<dbReference type="EC" id="2.7.7.2" evidence="14"/>